<dbReference type="STRING" id="1547922.ISF6_2834"/>
<reference evidence="3 4" key="2">
    <citation type="journal article" date="2016" name="Science">
        <title>A bacterium that degrades and assimilates poly(ethylene terephthalate).</title>
        <authorList>
            <person name="Yoshida S."/>
            <person name="Hiraga K."/>
            <person name="Takehana T."/>
            <person name="Taniguchi I."/>
            <person name="Yamaji H."/>
            <person name="Maeda Y."/>
            <person name="Toyohara K."/>
            <person name="Miyamoto K."/>
            <person name="Kimura Y."/>
            <person name="Oda K."/>
        </authorList>
    </citation>
    <scope>NUCLEOTIDE SEQUENCE [LARGE SCALE GENOMIC DNA]</scope>
    <source>
        <strain evidence="4">NBRC 110686 / TISTR 2288 / 201-F6</strain>
    </source>
</reference>
<comment type="caution">
    <text evidence="3">The sequence shown here is derived from an EMBL/GenBank/DDBJ whole genome shotgun (WGS) entry which is preliminary data.</text>
</comment>
<dbReference type="InterPro" id="IPR045394">
    <property type="entry name" value="Abhydrolase_dom"/>
</dbReference>
<dbReference type="OrthoDB" id="222879at2"/>
<feature type="chain" id="PRO_5005513662" description="Alpha/beta hydrolase domain-containing protein" evidence="1">
    <location>
        <begin position="28"/>
        <end position="706"/>
    </location>
</feature>
<evidence type="ECO:0000259" key="2">
    <source>
        <dbReference type="Pfam" id="PF20091"/>
    </source>
</evidence>
<dbReference type="AlphaFoldDB" id="A0A0K8P372"/>
<protein>
    <recommendedName>
        <fullName evidence="2">Alpha/beta hydrolase domain-containing protein</fullName>
    </recommendedName>
</protein>
<reference evidence="4" key="1">
    <citation type="submission" date="2015-07" db="EMBL/GenBank/DDBJ databases">
        <title>Discovery of a poly(ethylene terephthalate assimilation.</title>
        <authorList>
            <person name="Yoshida S."/>
            <person name="Hiraga K."/>
            <person name="Takehana T."/>
            <person name="Taniguchi I."/>
            <person name="Yamaji H."/>
            <person name="Maeda Y."/>
            <person name="Toyohara K."/>
            <person name="Miyamoto K."/>
            <person name="Kimura Y."/>
            <person name="Oda K."/>
        </authorList>
    </citation>
    <scope>NUCLEOTIDE SEQUENCE [LARGE SCALE GENOMIC DNA]</scope>
    <source>
        <strain evidence="4">NBRC 110686 / TISTR 2288 / 201-F6</strain>
    </source>
</reference>
<name>A0A0K8P372_PISS1</name>
<dbReference type="Pfam" id="PF20091">
    <property type="entry name" value="Abhydrolase_10"/>
    <property type="match status" value="1"/>
</dbReference>
<evidence type="ECO:0000256" key="1">
    <source>
        <dbReference type="SAM" id="SignalP"/>
    </source>
</evidence>
<organism evidence="3 4">
    <name type="scientific">Piscinibacter sakaiensis</name>
    <name type="common">Ideonella sakaiensis</name>
    <dbReference type="NCBI Taxonomy" id="1547922"/>
    <lineage>
        <taxon>Bacteria</taxon>
        <taxon>Pseudomonadati</taxon>
        <taxon>Pseudomonadota</taxon>
        <taxon>Betaproteobacteria</taxon>
        <taxon>Burkholderiales</taxon>
        <taxon>Sphaerotilaceae</taxon>
        <taxon>Piscinibacter</taxon>
    </lineage>
</organism>
<keyword evidence="1" id="KW-0732">Signal</keyword>
<feature type="signal peptide" evidence="1">
    <location>
        <begin position="1"/>
        <end position="27"/>
    </location>
</feature>
<dbReference type="RefSeq" id="WP_054020943.1">
    <property type="nucleotide sequence ID" value="NZ_BBYR01000040.1"/>
</dbReference>
<evidence type="ECO:0000313" key="3">
    <source>
        <dbReference type="EMBL" id="GAP36979.1"/>
    </source>
</evidence>
<keyword evidence="4" id="KW-1185">Reference proteome</keyword>
<proteinExistence type="predicted"/>
<feature type="domain" description="Alpha/beta hydrolase" evidence="2">
    <location>
        <begin position="286"/>
        <end position="696"/>
    </location>
</feature>
<sequence length="706" mass="74601">MVRTRRPAALAALLLGTALGLAVPAQARVTRIVIDARTTVTGQALAYEQIRGRAFGELDPADAKNAVVTDIALGVSADGKLRYEVPFSLTKPVDLSAASGFLWHDVPNRGGNVALGVVERGLGDIGLVSGWQADNAGSTVIPADRATGTNFWAAVPMARQGGQLVTGKVLGRIINQSGVASQPLVVSRASSPIPYLPASLDTTQATLTIIDKETVDGKVTVGGTVPSGDWAFARCDAANPFPGTPIDIDPAKLPSNLPVHVCVKGGFQAGKLYQVVYTGTNAYVLGAGLAAFRDVGSFFRYAQADDAGTPNPIASAVKGSAVRGVSQSGNMIRQLIYLGMNQDEANRRVYDGAWPQIAGRRVSANSRFALPDGTLELYQMGSEGAQWWVDWADTARGLPTRGIFTRCSASNTCPKVFEHFGSSEVYALKMTTEWVGTGADVDIPVTRNVRRYYVGSTTHGGGGGGFVHLPATTTGASCPGNNYGRGTLLANPVPLTQLINVLRLAMRDWVLQDKAPPPSRYPTLIGGTLVEPTQAAMGFPSGVPGIPASTFLPENFVWPVFDYDWGSGFNHADATGVPTQVPPTIKKVIPMRVPKVDADGNELGGVPTVLTMAPLGTYLGWNIGAAGFFAGQVCNYVGGYVPFARTRAERQQTGDPRPSLEERYVNHAGYVAAVREAARKAFEQGFLLAADRDSLVQAAEDSTVLK</sequence>
<evidence type="ECO:0000313" key="4">
    <source>
        <dbReference type="Proteomes" id="UP000037660"/>
    </source>
</evidence>
<gene>
    <name evidence="3" type="ORF">ISF6_2834</name>
</gene>
<accession>A0A0K8P372</accession>
<dbReference type="EMBL" id="BBYR01000040">
    <property type="protein sequence ID" value="GAP36979.1"/>
    <property type="molecule type" value="Genomic_DNA"/>
</dbReference>
<dbReference type="Proteomes" id="UP000037660">
    <property type="component" value="Unassembled WGS sequence"/>
</dbReference>